<accession>A0A382XB42</accession>
<evidence type="ECO:0000313" key="3">
    <source>
        <dbReference type="EMBL" id="SVD67568.1"/>
    </source>
</evidence>
<evidence type="ECO:0000256" key="1">
    <source>
        <dbReference type="ARBA" id="ARBA00012060"/>
    </source>
</evidence>
<dbReference type="GO" id="GO:0019631">
    <property type="term" value="P:quinate catabolic process"/>
    <property type="evidence" value="ECO:0007669"/>
    <property type="project" value="TreeGrafter"/>
</dbReference>
<dbReference type="EC" id="4.2.1.10" evidence="1"/>
<dbReference type="Gene3D" id="3.40.50.9100">
    <property type="entry name" value="Dehydroquinase, class II"/>
    <property type="match status" value="1"/>
</dbReference>
<dbReference type="PANTHER" id="PTHR21272">
    <property type="entry name" value="CATABOLIC 3-DEHYDROQUINASE"/>
    <property type="match status" value="1"/>
</dbReference>
<proteinExistence type="predicted"/>
<dbReference type="PANTHER" id="PTHR21272:SF3">
    <property type="entry name" value="CATABOLIC 3-DEHYDROQUINASE"/>
    <property type="match status" value="1"/>
</dbReference>
<keyword evidence="2" id="KW-0456">Lyase</keyword>
<gene>
    <name evidence="3" type="ORF">METZ01_LOCUS420422</name>
</gene>
<sequence length="140" mass="16099">MNIIILHGPNLNLIGSTSSRIGQRITLDKINTGIRRHVRKMDIELKIIQTHKEYHAINFIQRNRNWADILLFSPMAWARYEYAILDAIKISEITTIQVLFPREFSDVEETNSIFTSSCESTLVGPPDQIYLDAIDSIQIV</sequence>
<organism evidence="3">
    <name type="scientific">marine metagenome</name>
    <dbReference type="NCBI Taxonomy" id="408172"/>
    <lineage>
        <taxon>unclassified sequences</taxon>
        <taxon>metagenomes</taxon>
        <taxon>ecological metagenomes</taxon>
    </lineage>
</organism>
<name>A0A382XB42_9ZZZZ</name>
<dbReference type="InterPro" id="IPR001874">
    <property type="entry name" value="DHquinase_II"/>
</dbReference>
<dbReference type="GO" id="GO:0003855">
    <property type="term" value="F:3-dehydroquinate dehydratase activity"/>
    <property type="evidence" value="ECO:0007669"/>
    <property type="project" value="UniProtKB-EC"/>
</dbReference>
<dbReference type="PIRSF" id="PIRSF001399">
    <property type="entry name" value="DHquinase_II"/>
    <property type="match status" value="1"/>
</dbReference>
<evidence type="ECO:0000256" key="2">
    <source>
        <dbReference type="ARBA" id="ARBA00023239"/>
    </source>
</evidence>
<dbReference type="EMBL" id="UINC01165908">
    <property type="protein sequence ID" value="SVD67568.1"/>
    <property type="molecule type" value="Genomic_DNA"/>
</dbReference>
<dbReference type="SUPFAM" id="SSF52304">
    <property type="entry name" value="Type II 3-dehydroquinate dehydratase"/>
    <property type="match status" value="1"/>
</dbReference>
<dbReference type="Pfam" id="PF01220">
    <property type="entry name" value="DHquinase_II"/>
    <property type="match status" value="1"/>
</dbReference>
<reference evidence="3" key="1">
    <citation type="submission" date="2018-05" db="EMBL/GenBank/DDBJ databases">
        <authorList>
            <person name="Lanie J.A."/>
            <person name="Ng W.-L."/>
            <person name="Kazmierczak K.M."/>
            <person name="Andrzejewski T.M."/>
            <person name="Davidsen T.M."/>
            <person name="Wayne K.J."/>
            <person name="Tettelin H."/>
            <person name="Glass J.I."/>
            <person name="Rusch D."/>
            <person name="Podicherti R."/>
            <person name="Tsui H.-C.T."/>
            <person name="Winkler M.E."/>
        </authorList>
    </citation>
    <scope>NUCLEOTIDE SEQUENCE</scope>
</reference>
<protein>
    <recommendedName>
        <fullName evidence="1">3-dehydroquinate dehydratase</fullName>
        <ecNumber evidence="1">4.2.1.10</ecNumber>
    </recommendedName>
</protein>
<dbReference type="InterPro" id="IPR036441">
    <property type="entry name" value="DHquinase_II_sf"/>
</dbReference>
<dbReference type="AlphaFoldDB" id="A0A382XB42"/>